<organism evidence="1 2">
    <name type="scientific">Lupinus albus</name>
    <name type="common">White lupine</name>
    <name type="synonym">Lupinus termis</name>
    <dbReference type="NCBI Taxonomy" id="3870"/>
    <lineage>
        <taxon>Eukaryota</taxon>
        <taxon>Viridiplantae</taxon>
        <taxon>Streptophyta</taxon>
        <taxon>Embryophyta</taxon>
        <taxon>Tracheophyta</taxon>
        <taxon>Spermatophyta</taxon>
        <taxon>Magnoliopsida</taxon>
        <taxon>eudicotyledons</taxon>
        <taxon>Gunneridae</taxon>
        <taxon>Pentapetalae</taxon>
        <taxon>rosids</taxon>
        <taxon>fabids</taxon>
        <taxon>Fabales</taxon>
        <taxon>Fabaceae</taxon>
        <taxon>Papilionoideae</taxon>
        <taxon>50 kb inversion clade</taxon>
        <taxon>genistoids sensu lato</taxon>
        <taxon>core genistoids</taxon>
        <taxon>Genisteae</taxon>
        <taxon>Lupinus</taxon>
    </lineage>
</organism>
<dbReference type="EMBL" id="WOCE01000046">
    <property type="protein sequence ID" value="KAE9584330.1"/>
    <property type="molecule type" value="Genomic_DNA"/>
</dbReference>
<keyword evidence="2" id="KW-1185">Reference proteome</keyword>
<reference evidence="2" key="1">
    <citation type="journal article" date="2020" name="Nat. Commun.">
        <title>Genome sequence of the cluster root forming white lupin.</title>
        <authorList>
            <person name="Hufnagel B."/>
            <person name="Marques A."/>
            <person name="Soriano A."/>
            <person name="Marques L."/>
            <person name="Divol F."/>
            <person name="Doumas P."/>
            <person name="Sallet E."/>
            <person name="Mancinotti D."/>
            <person name="Carrere S."/>
            <person name="Marande W."/>
            <person name="Arribat S."/>
            <person name="Keller J."/>
            <person name="Huneau C."/>
            <person name="Blein T."/>
            <person name="Aime D."/>
            <person name="Laguerre M."/>
            <person name="Taylor J."/>
            <person name="Schubert V."/>
            <person name="Nelson M."/>
            <person name="Geu-Flores F."/>
            <person name="Crespi M."/>
            <person name="Gallardo-Guerrero K."/>
            <person name="Delaux P.-M."/>
            <person name="Salse J."/>
            <person name="Berges H."/>
            <person name="Guyot R."/>
            <person name="Gouzy J."/>
            <person name="Peret B."/>
        </authorList>
    </citation>
    <scope>NUCLEOTIDE SEQUENCE [LARGE SCALE GENOMIC DNA]</scope>
    <source>
        <strain evidence="2">cv. Amiga</strain>
    </source>
</reference>
<evidence type="ECO:0000313" key="2">
    <source>
        <dbReference type="Proteomes" id="UP000447434"/>
    </source>
</evidence>
<sequence>MPYLHAFRVEPGIGIGIGRGIQGIDAPNRLHALNRLLCLYQCEEAILIV</sequence>
<geneLocation type="mitochondrion" evidence="1"/>
<gene>
    <name evidence="1" type="ORF">Lalb_Chr00c21g0405291</name>
</gene>
<dbReference type="AlphaFoldDB" id="A0A6A4N1I8"/>
<protein>
    <submittedName>
        <fullName evidence="1">Uncharacterized protein</fullName>
    </submittedName>
</protein>
<proteinExistence type="predicted"/>
<keyword evidence="1" id="KW-0496">Mitochondrion</keyword>
<accession>A0A6A4N1I8</accession>
<evidence type="ECO:0000313" key="1">
    <source>
        <dbReference type="EMBL" id="KAE9584330.1"/>
    </source>
</evidence>
<comment type="caution">
    <text evidence="1">The sequence shown here is derived from an EMBL/GenBank/DDBJ whole genome shotgun (WGS) entry which is preliminary data.</text>
</comment>
<dbReference type="Proteomes" id="UP000447434">
    <property type="component" value="Unassembled WGS sequence"/>
</dbReference>
<name>A0A6A4N1I8_LUPAL</name>